<protein>
    <submittedName>
        <fullName evidence="2">Unannotated protein</fullName>
    </submittedName>
</protein>
<dbReference type="SUPFAM" id="SSF54427">
    <property type="entry name" value="NTF2-like"/>
    <property type="match status" value="1"/>
</dbReference>
<name>A0A6J6VZG0_9ZZZZ</name>
<dbReference type="EMBL" id="CAFBLJ010000077">
    <property type="protein sequence ID" value="CAB4877004.1"/>
    <property type="molecule type" value="Genomic_DNA"/>
</dbReference>
<dbReference type="EMBL" id="CAEZZP010000074">
    <property type="protein sequence ID" value="CAB4776769.1"/>
    <property type="molecule type" value="Genomic_DNA"/>
</dbReference>
<accession>A0A6J6VZG0</accession>
<sequence length="149" mass="16528">MILRELLDSLGEIMLNEALDRSLITDLLSRYTWALVDGDWDTWQKAFTPDAHVDYSTAGGPVGSPAVAAETFSGMMSMFDVSLSAGGNVAITFENDDTAKVRSVYTMTMRIPGDQPTYMQASGWYNDTIVRTANGWLISNRFEHLAYVK</sequence>
<dbReference type="Gene3D" id="3.10.450.50">
    <property type="match status" value="1"/>
</dbReference>
<organism evidence="2">
    <name type="scientific">freshwater metagenome</name>
    <dbReference type="NCBI Taxonomy" id="449393"/>
    <lineage>
        <taxon>unclassified sequences</taxon>
        <taxon>metagenomes</taxon>
        <taxon>ecological metagenomes</taxon>
    </lineage>
</organism>
<feature type="domain" description="SnoaL-like" evidence="1">
    <location>
        <begin position="17"/>
        <end position="141"/>
    </location>
</feature>
<proteinExistence type="predicted"/>
<dbReference type="InterPro" id="IPR032710">
    <property type="entry name" value="NTF2-like_dom_sf"/>
</dbReference>
<reference evidence="2" key="1">
    <citation type="submission" date="2020-05" db="EMBL/GenBank/DDBJ databases">
        <authorList>
            <person name="Chiriac C."/>
            <person name="Salcher M."/>
            <person name="Ghai R."/>
            <person name="Kavagutti S V."/>
        </authorList>
    </citation>
    <scope>NUCLEOTIDE SEQUENCE</scope>
</reference>
<gene>
    <name evidence="2" type="ORF">UFOPK2880_01159</name>
    <name evidence="3" type="ORF">UFOPK3304_01328</name>
</gene>
<dbReference type="AlphaFoldDB" id="A0A6J6VZG0"/>
<dbReference type="InterPro" id="IPR037401">
    <property type="entry name" value="SnoaL-like"/>
</dbReference>
<evidence type="ECO:0000313" key="3">
    <source>
        <dbReference type="EMBL" id="CAB4877004.1"/>
    </source>
</evidence>
<evidence type="ECO:0000313" key="2">
    <source>
        <dbReference type="EMBL" id="CAB4776769.1"/>
    </source>
</evidence>
<evidence type="ECO:0000259" key="1">
    <source>
        <dbReference type="Pfam" id="PF13577"/>
    </source>
</evidence>
<dbReference type="Pfam" id="PF13577">
    <property type="entry name" value="SnoaL_4"/>
    <property type="match status" value="1"/>
</dbReference>